<evidence type="ECO:0000313" key="1">
    <source>
        <dbReference type="EMBL" id="KAH7686593.1"/>
    </source>
</evidence>
<organism evidence="1 2">
    <name type="scientific">Dioscorea alata</name>
    <name type="common">Purple yam</name>
    <dbReference type="NCBI Taxonomy" id="55571"/>
    <lineage>
        <taxon>Eukaryota</taxon>
        <taxon>Viridiplantae</taxon>
        <taxon>Streptophyta</taxon>
        <taxon>Embryophyta</taxon>
        <taxon>Tracheophyta</taxon>
        <taxon>Spermatophyta</taxon>
        <taxon>Magnoliopsida</taxon>
        <taxon>Liliopsida</taxon>
        <taxon>Dioscoreales</taxon>
        <taxon>Dioscoreaceae</taxon>
        <taxon>Dioscorea</taxon>
    </lineage>
</organism>
<name>A0ACB7WF75_DIOAL</name>
<sequence>MALQLEHSDVEDPFTDSSIFSLLPRTLGITPVELADASKTHEPDSFQSFIKSLKIKGSKELLDQAQEIKKTSSSILSLYSDGDMATVENGKGQPQVRRLALGRKRAQFSLKSNSRAPLASIDVNSSIDHIEDPEEYFLAFEKLENAGKELKKLRGDVPTELAQNFSSPATRNRRPGILGKTASYKHHFPSQNDAVLAPSHDEISDRTLSRSSRISDNTVLGNALQARKTDEPGPLVDRVTIIDSVAEKEKNVDHILDELLSSFKDVDGNEEVSFLREKLQIKSIDVGKISLPEIASFKTKDSGVVKNISRKAEGSLQGMSSPILLSSPLAAISILQRRIPLKCLKRDHYSIHLSDNIEYAGGSSLIGGQGQPHSPVGIDHSDISGSISDIASTPVQPSDKRQKTNKKLPAFSGEMNVGKKTASEESLTGNNPLVLERDTASPPKEFVIDDDIMPAELDSCLQEEGTNVTMDAALPGQPDATLPELSDAALPEQSDAALSGQPDAAMPELSDAELPEQSDAALPELSDAGLPEQSEPGHEGPTSERPSKNGTDCLAEHPGPSFGESADASPSRHDYASQDEVNDVAGVAPVSSTPQGPEENLTDAQATILPTDERSEDSRAISEENNEEQDLQANSETLNRGTKRKAHSPKRKKPNPASKRYSLAGAGTTWNAGLRRSTRIKSRPLEYWCGERFIYGRVHDSLATVIGVKYASPSDSKLKVKSFVAEEYADLVAKAALY</sequence>
<protein>
    <submittedName>
        <fullName evidence="1">Centromere protein C/Mif2/cnp3 protein</fullName>
    </submittedName>
</protein>
<dbReference type="Proteomes" id="UP000827976">
    <property type="component" value="Chromosome 4"/>
</dbReference>
<comment type="caution">
    <text evidence="1">The sequence shown here is derived from an EMBL/GenBank/DDBJ whole genome shotgun (WGS) entry which is preliminary data.</text>
</comment>
<reference evidence="2" key="1">
    <citation type="journal article" date="2022" name="Nat. Commun.">
        <title>Chromosome evolution and the genetic basis of agronomically important traits in greater yam.</title>
        <authorList>
            <person name="Bredeson J.V."/>
            <person name="Lyons J.B."/>
            <person name="Oniyinde I.O."/>
            <person name="Okereke N.R."/>
            <person name="Kolade O."/>
            <person name="Nnabue I."/>
            <person name="Nwadili C.O."/>
            <person name="Hribova E."/>
            <person name="Parker M."/>
            <person name="Nwogha J."/>
            <person name="Shu S."/>
            <person name="Carlson J."/>
            <person name="Kariba R."/>
            <person name="Muthemba S."/>
            <person name="Knop K."/>
            <person name="Barton G.J."/>
            <person name="Sherwood A.V."/>
            <person name="Lopez-Montes A."/>
            <person name="Asiedu R."/>
            <person name="Jamnadass R."/>
            <person name="Muchugi A."/>
            <person name="Goodstein D."/>
            <person name="Egesi C.N."/>
            <person name="Featherston J."/>
            <person name="Asfaw A."/>
            <person name="Simpson G.G."/>
            <person name="Dolezel J."/>
            <person name="Hendre P.S."/>
            <person name="Van Deynze A."/>
            <person name="Kumar P.L."/>
            <person name="Obidiegwu J.E."/>
            <person name="Bhattacharjee R."/>
            <person name="Rokhsar D.S."/>
        </authorList>
    </citation>
    <scope>NUCLEOTIDE SEQUENCE [LARGE SCALE GENOMIC DNA]</scope>
    <source>
        <strain evidence="2">cv. TDa95/00328</strain>
    </source>
</reference>
<accession>A0ACB7WF75</accession>
<gene>
    <name evidence="1" type="ORF">IHE45_04G115600</name>
</gene>
<proteinExistence type="predicted"/>
<evidence type="ECO:0000313" key="2">
    <source>
        <dbReference type="Proteomes" id="UP000827976"/>
    </source>
</evidence>
<dbReference type="EMBL" id="CM037014">
    <property type="protein sequence ID" value="KAH7686593.1"/>
    <property type="molecule type" value="Genomic_DNA"/>
</dbReference>
<keyword evidence="2" id="KW-1185">Reference proteome</keyword>